<dbReference type="InterPro" id="IPR025341">
    <property type="entry name" value="DUF4247"/>
</dbReference>
<protein>
    <recommendedName>
        <fullName evidence="5">DUF4247 domain-containing protein</fullName>
    </recommendedName>
</protein>
<evidence type="ECO:0000256" key="1">
    <source>
        <dbReference type="SAM" id="MobiDB-lite"/>
    </source>
</evidence>
<comment type="caution">
    <text evidence="3">The sequence shown here is derived from an EMBL/GenBank/DDBJ whole genome shotgun (WGS) entry which is preliminary data.</text>
</comment>
<evidence type="ECO:0000256" key="2">
    <source>
        <dbReference type="SAM" id="SignalP"/>
    </source>
</evidence>
<name>A0ABS4FTX1_9BACL</name>
<keyword evidence="4" id="KW-1185">Reference proteome</keyword>
<feature type="chain" id="PRO_5046621535" description="DUF4247 domain-containing protein" evidence="2">
    <location>
        <begin position="27"/>
        <end position="249"/>
    </location>
</feature>
<proteinExistence type="predicted"/>
<dbReference type="RefSeq" id="WP_210089628.1">
    <property type="nucleotide sequence ID" value="NZ_JAGGKG010000012.1"/>
</dbReference>
<evidence type="ECO:0008006" key="5">
    <source>
        <dbReference type="Google" id="ProtNLM"/>
    </source>
</evidence>
<evidence type="ECO:0000313" key="4">
    <source>
        <dbReference type="Proteomes" id="UP001519272"/>
    </source>
</evidence>
<gene>
    <name evidence="3" type="ORF">J2Z32_002669</name>
</gene>
<dbReference type="PROSITE" id="PS51257">
    <property type="entry name" value="PROKAR_LIPOPROTEIN"/>
    <property type="match status" value="1"/>
</dbReference>
<feature type="compositionally biased region" description="Basic residues" evidence="1">
    <location>
        <begin position="232"/>
        <end position="249"/>
    </location>
</feature>
<organism evidence="3 4">
    <name type="scientific">Paenibacillus turicensis</name>
    <dbReference type="NCBI Taxonomy" id="160487"/>
    <lineage>
        <taxon>Bacteria</taxon>
        <taxon>Bacillati</taxon>
        <taxon>Bacillota</taxon>
        <taxon>Bacilli</taxon>
        <taxon>Bacillales</taxon>
        <taxon>Paenibacillaceae</taxon>
        <taxon>Paenibacillus</taxon>
    </lineage>
</organism>
<dbReference type="EMBL" id="JAGGKG010000012">
    <property type="protein sequence ID" value="MBP1906020.1"/>
    <property type="molecule type" value="Genomic_DNA"/>
</dbReference>
<dbReference type="Proteomes" id="UP001519272">
    <property type="component" value="Unassembled WGS sequence"/>
</dbReference>
<accession>A0ABS4FTX1</accession>
<feature type="compositionally biased region" description="Basic and acidic residues" evidence="1">
    <location>
        <begin position="161"/>
        <end position="189"/>
    </location>
</feature>
<dbReference type="Pfam" id="PF14042">
    <property type="entry name" value="DUF4247"/>
    <property type="match status" value="1"/>
</dbReference>
<keyword evidence="2" id="KW-0732">Signal</keyword>
<feature type="region of interest" description="Disordered" evidence="1">
    <location>
        <begin position="145"/>
        <end position="249"/>
    </location>
</feature>
<feature type="signal peptide" evidence="2">
    <location>
        <begin position="1"/>
        <end position="26"/>
    </location>
</feature>
<sequence>MKKMSSLSLKLMLVFGLLVSLLSGCGAPNVKETYPLESVNRDGSSTSYVYRAANTSVPEVASALISEKKPDQASPESTERMFLVYGSKYYHLQQDPKNTSDTLIEISSKEYVKRNYSSSFLQGYLASSLLRDLFDSLGQGGNYRGYTSKDIYKPSQGNYHKPTDADKKISPPLTVERKGNIFRRGKDSDSSSVGSNGSWFNRDSSSSKDQKGKIERKKGGSSSSGWFDSPKIKKPKTRKGTGSIFKRRR</sequence>
<reference evidence="3 4" key="1">
    <citation type="submission" date="2021-03" db="EMBL/GenBank/DDBJ databases">
        <title>Genomic Encyclopedia of Type Strains, Phase IV (KMG-IV): sequencing the most valuable type-strain genomes for metagenomic binning, comparative biology and taxonomic classification.</title>
        <authorList>
            <person name="Goeker M."/>
        </authorList>
    </citation>
    <scope>NUCLEOTIDE SEQUENCE [LARGE SCALE GENOMIC DNA]</scope>
    <source>
        <strain evidence="3 4">DSM 14349</strain>
    </source>
</reference>
<evidence type="ECO:0000313" key="3">
    <source>
        <dbReference type="EMBL" id="MBP1906020.1"/>
    </source>
</evidence>